<proteinExistence type="predicted"/>
<name>A0A7J8IQK6_ROUAE</name>
<dbReference type="EMBL" id="JACASE010000003">
    <property type="protein sequence ID" value="KAF6486445.1"/>
    <property type="molecule type" value="Genomic_DNA"/>
</dbReference>
<accession>A0A7J8IQK6</accession>
<gene>
    <name evidence="1" type="ORF">HJG63_015013</name>
</gene>
<keyword evidence="2" id="KW-1185">Reference proteome</keyword>
<protein>
    <submittedName>
        <fullName evidence="1">Pecanex 4</fullName>
    </submittedName>
</protein>
<comment type="caution">
    <text evidence="1">The sequence shown here is derived from an EMBL/GenBank/DDBJ whole genome shotgun (WGS) entry which is preliminary data.</text>
</comment>
<evidence type="ECO:0000313" key="1">
    <source>
        <dbReference type="EMBL" id="KAF6486445.1"/>
    </source>
</evidence>
<dbReference type="AlphaFoldDB" id="A0A7J8IQK6"/>
<reference evidence="1 2" key="1">
    <citation type="journal article" date="2020" name="Nature">
        <title>Six reference-quality genomes reveal evolution of bat adaptations.</title>
        <authorList>
            <person name="Jebb D."/>
            <person name="Huang Z."/>
            <person name="Pippel M."/>
            <person name="Hughes G.M."/>
            <person name="Lavrichenko K."/>
            <person name="Devanna P."/>
            <person name="Winkler S."/>
            <person name="Jermiin L.S."/>
            <person name="Skirmuntt E.C."/>
            <person name="Katzourakis A."/>
            <person name="Burkitt-Gray L."/>
            <person name="Ray D.A."/>
            <person name="Sullivan K.A.M."/>
            <person name="Roscito J.G."/>
            <person name="Kirilenko B.M."/>
            <person name="Davalos L.M."/>
            <person name="Corthals A.P."/>
            <person name="Power M.L."/>
            <person name="Jones G."/>
            <person name="Ransome R.D."/>
            <person name="Dechmann D.K.N."/>
            <person name="Locatelli A.G."/>
            <person name="Puechmaille S.J."/>
            <person name="Fedrigo O."/>
            <person name="Jarvis E.D."/>
            <person name="Hiller M."/>
            <person name="Vernes S.C."/>
            <person name="Myers E.W."/>
            <person name="Teeling E.C."/>
        </authorList>
    </citation>
    <scope>NUCLEOTIDE SEQUENCE [LARGE SCALE GENOMIC DNA]</scope>
    <source>
        <strain evidence="1">MRouAeg1</strain>
        <tissue evidence="1">Muscle</tissue>
    </source>
</reference>
<organism evidence="1 2">
    <name type="scientific">Rousettus aegyptiacus</name>
    <name type="common">Egyptian fruit bat</name>
    <name type="synonym">Pteropus aegyptiacus</name>
    <dbReference type="NCBI Taxonomy" id="9407"/>
    <lineage>
        <taxon>Eukaryota</taxon>
        <taxon>Metazoa</taxon>
        <taxon>Chordata</taxon>
        <taxon>Craniata</taxon>
        <taxon>Vertebrata</taxon>
        <taxon>Euteleostomi</taxon>
        <taxon>Mammalia</taxon>
        <taxon>Eutheria</taxon>
        <taxon>Laurasiatheria</taxon>
        <taxon>Chiroptera</taxon>
        <taxon>Yinpterochiroptera</taxon>
        <taxon>Pteropodoidea</taxon>
        <taxon>Pteropodidae</taxon>
        <taxon>Rousettinae</taxon>
        <taxon>Rousettus</taxon>
    </lineage>
</organism>
<sequence>MYTQHCLLSICAGHHSFFYTTLFSLTSPLHPSFVLGGVSPTYSVLARSSGHHSLRVYRYSVLLPDGPKFDHCIAVCNGSWKFRSPLTWVSLLGPFPGSFNMDNDSRTWLYLLLY</sequence>
<evidence type="ECO:0000313" key="2">
    <source>
        <dbReference type="Proteomes" id="UP000593571"/>
    </source>
</evidence>
<dbReference type="Proteomes" id="UP000593571">
    <property type="component" value="Unassembled WGS sequence"/>
</dbReference>